<dbReference type="EMBL" id="JYDQ01000001">
    <property type="protein sequence ID" value="KRY23903.1"/>
    <property type="molecule type" value="Genomic_DNA"/>
</dbReference>
<dbReference type="AlphaFoldDB" id="A0A0V1AGD4"/>
<gene>
    <name evidence="1" type="ORF">T12_3112</name>
</gene>
<evidence type="ECO:0000313" key="1">
    <source>
        <dbReference type="EMBL" id="KRY23903.1"/>
    </source>
</evidence>
<sequence length="102" mass="11935">MCHGYDSNKIRKAYSCADLHPIRRIDSFIIICKTSQLYNSEILYKPQFTFLPKNQYTVLVLSSEYMPLKSKGNFLQYILFSSLIDFIISMQMLCNPSVKYCL</sequence>
<proteinExistence type="predicted"/>
<reference evidence="1 2" key="1">
    <citation type="submission" date="2015-01" db="EMBL/GenBank/DDBJ databases">
        <title>Evolution of Trichinella species and genotypes.</title>
        <authorList>
            <person name="Korhonen P.K."/>
            <person name="Edoardo P."/>
            <person name="Giuseppe L.R."/>
            <person name="Gasser R.B."/>
        </authorList>
    </citation>
    <scope>NUCLEOTIDE SEQUENCE [LARGE SCALE GENOMIC DNA]</scope>
    <source>
        <strain evidence="1">ISS2496</strain>
    </source>
</reference>
<keyword evidence="2" id="KW-1185">Reference proteome</keyword>
<protein>
    <submittedName>
        <fullName evidence="1">Uncharacterized protein</fullName>
    </submittedName>
</protein>
<organism evidence="1 2">
    <name type="scientific">Trichinella patagoniensis</name>
    <dbReference type="NCBI Taxonomy" id="990121"/>
    <lineage>
        <taxon>Eukaryota</taxon>
        <taxon>Metazoa</taxon>
        <taxon>Ecdysozoa</taxon>
        <taxon>Nematoda</taxon>
        <taxon>Enoplea</taxon>
        <taxon>Dorylaimia</taxon>
        <taxon>Trichinellida</taxon>
        <taxon>Trichinellidae</taxon>
        <taxon>Trichinella</taxon>
    </lineage>
</organism>
<accession>A0A0V1AGD4</accession>
<comment type="caution">
    <text evidence="1">The sequence shown here is derived from an EMBL/GenBank/DDBJ whole genome shotgun (WGS) entry which is preliminary data.</text>
</comment>
<dbReference type="Proteomes" id="UP000054783">
    <property type="component" value="Unassembled WGS sequence"/>
</dbReference>
<name>A0A0V1AGD4_9BILA</name>
<evidence type="ECO:0000313" key="2">
    <source>
        <dbReference type="Proteomes" id="UP000054783"/>
    </source>
</evidence>